<dbReference type="PANTHER" id="PTHR10361:SF28">
    <property type="entry name" value="P3 PROTEIN-RELATED"/>
    <property type="match status" value="1"/>
</dbReference>
<dbReference type="Gene3D" id="1.20.1530.20">
    <property type="match status" value="1"/>
</dbReference>
<evidence type="ECO:0008006" key="11">
    <source>
        <dbReference type="Google" id="ProtNLM"/>
    </source>
</evidence>
<feature type="transmembrane region" description="Helical" evidence="7">
    <location>
        <begin position="287"/>
        <end position="304"/>
    </location>
</feature>
<keyword evidence="3 7" id="KW-0812">Transmembrane</keyword>
<evidence type="ECO:0000256" key="4">
    <source>
        <dbReference type="ARBA" id="ARBA00022847"/>
    </source>
</evidence>
<keyword evidence="5 7" id="KW-1133">Transmembrane helix</keyword>
<evidence type="ECO:0000256" key="5">
    <source>
        <dbReference type="ARBA" id="ARBA00022989"/>
    </source>
</evidence>
<organism evidence="9 10">
    <name type="scientific">Glossina morsitans morsitans</name>
    <name type="common">Savannah tsetse fly</name>
    <dbReference type="NCBI Taxonomy" id="37546"/>
    <lineage>
        <taxon>Eukaryota</taxon>
        <taxon>Metazoa</taxon>
        <taxon>Ecdysozoa</taxon>
        <taxon>Arthropoda</taxon>
        <taxon>Hexapoda</taxon>
        <taxon>Insecta</taxon>
        <taxon>Pterygota</taxon>
        <taxon>Neoptera</taxon>
        <taxon>Endopterygota</taxon>
        <taxon>Diptera</taxon>
        <taxon>Brachycera</taxon>
        <taxon>Muscomorpha</taxon>
        <taxon>Hippoboscoidea</taxon>
        <taxon>Glossinidae</taxon>
        <taxon>Glossina</taxon>
    </lineage>
</organism>
<dbReference type="EMBL" id="CCAG010017734">
    <property type="status" value="NOT_ANNOTATED_CDS"/>
    <property type="molecule type" value="Genomic_DNA"/>
</dbReference>
<dbReference type="InterPro" id="IPR002657">
    <property type="entry name" value="BilAc:Na_symport/Acr3"/>
</dbReference>
<dbReference type="PANTHER" id="PTHR10361">
    <property type="entry name" value="SODIUM-BILE ACID COTRANSPORTER"/>
    <property type="match status" value="1"/>
</dbReference>
<evidence type="ECO:0000256" key="6">
    <source>
        <dbReference type="ARBA" id="ARBA00023136"/>
    </source>
</evidence>
<dbReference type="GO" id="GO:0015293">
    <property type="term" value="F:symporter activity"/>
    <property type="evidence" value="ECO:0007669"/>
    <property type="project" value="UniProtKB-KW"/>
</dbReference>
<proteinExistence type="inferred from homology"/>
<dbReference type="PhylomeDB" id="A0A1B0G5J7"/>
<dbReference type="AlphaFoldDB" id="A0A1B0G5J7"/>
<name>A0A1B0G5J7_GLOMM</name>
<evidence type="ECO:0000256" key="7">
    <source>
        <dbReference type="SAM" id="Phobius"/>
    </source>
</evidence>
<evidence type="ECO:0000256" key="8">
    <source>
        <dbReference type="SAM" id="SignalP"/>
    </source>
</evidence>
<keyword evidence="10" id="KW-1185">Reference proteome</keyword>
<feature type="transmembrane region" description="Helical" evidence="7">
    <location>
        <begin position="153"/>
        <end position="177"/>
    </location>
</feature>
<reference evidence="9" key="1">
    <citation type="submission" date="2020-05" db="UniProtKB">
        <authorList>
            <consortium name="EnsemblMetazoa"/>
        </authorList>
    </citation>
    <scope>IDENTIFICATION</scope>
    <source>
        <strain evidence="9">Yale</strain>
    </source>
</reference>
<dbReference type="STRING" id="37546.A0A1B0G5J7"/>
<feature type="transmembrane region" description="Helical" evidence="7">
    <location>
        <begin position="189"/>
        <end position="212"/>
    </location>
</feature>
<feature type="signal peptide" evidence="8">
    <location>
        <begin position="1"/>
        <end position="21"/>
    </location>
</feature>
<evidence type="ECO:0000256" key="2">
    <source>
        <dbReference type="ARBA" id="ARBA00006528"/>
    </source>
</evidence>
<protein>
    <recommendedName>
        <fullName evidence="11">Sodium-bile acid cotransporter</fullName>
    </recommendedName>
</protein>
<feature type="transmembrane region" description="Helical" evidence="7">
    <location>
        <begin position="347"/>
        <end position="366"/>
    </location>
</feature>
<evidence type="ECO:0000313" key="10">
    <source>
        <dbReference type="Proteomes" id="UP000092444"/>
    </source>
</evidence>
<feature type="transmembrane region" description="Helical" evidence="7">
    <location>
        <begin position="253"/>
        <end position="275"/>
    </location>
</feature>
<dbReference type="Pfam" id="PF01758">
    <property type="entry name" value="SBF"/>
    <property type="match status" value="1"/>
</dbReference>
<dbReference type="InterPro" id="IPR038770">
    <property type="entry name" value="Na+/solute_symporter_sf"/>
</dbReference>
<feature type="transmembrane region" description="Helical" evidence="7">
    <location>
        <begin position="218"/>
        <end position="241"/>
    </location>
</feature>
<keyword evidence="8" id="KW-0732">Signal</keyword>
<dbReference type="EnsemblMetazoa" id="GMOY008593-RA">
    <property type="protein sequence ID" value="GMOY008593-PA"/>
    <property type="gene ID" value="GMOY008593"/>
</dbReference>
<dbReference type="InterPro" id="IPR004710">
    <property type="entry name" value="Bilac:Na_transpt"/>
</dbReference>
<dbReference type="GO" id="GO:0016020">
    <property type="term" value="C:membrane"/>
    <property type="evidence" value="ECO:0007669"/>
    <property type="project" value="UniProtKB-SubCell"/>
</dbReference>
<dbReference type="Proteomes" id="UP000092444">
    <property type="component" value="Unassembled WGS sequence"/>
</dbReference>
<dbReference type="VEuPathDB" id="VectorBase:GMOY008593"/>
<keyword evidence="4" id="KW-0813">Transport</keyword>
<feature type="transmembrane region" description="Helical" evidence="7">
    <location>
        <begin position="411"/>
        <end position="430"/>
    </location>
</feature>
<feature type="transmembrane region" description="Helical" evidence="7">
    <location>
        <begin position="324"/>
        <end position="341"/>
    </location>
</feature>
<feature type="chain" id="PRO_5008407917" description="Sodium-bile acid cotransporter" evidence="8">
    <location>
        <begin position="22"/>
        <end position="461"/>
    </location>
</feature>
<sequence length="461" mass="51507">MHLDNSFFALFVLCFMKELLAIETTTLSTASINAKTIQTLWSVTFEPQLLNITMSQTKTIELTVNNIDPAWNNNYEFHILPAHKDLIKIENAKILGSNIAQNLTQWKHNFTIDAIFLGHTTVYVDLHRSHMKVERAREFVRVTVLRNVGASDIVFKAIVGAFVSVIYISYGAALDLIDLKRILVKPVGPAIGFVGQYLIMPILSYLIGYFLFRDMIELRLGLFLIGSTPGGGVSNVLTVLLDGNLNLSVAMTAISNLAAFGMMPIWIFTLGVLIFKDGNLDVPYKTIAYLSLSLLLPLTTGVVLQKCAPLISKRMTRFLKPISLILMSSIIIFAFAVNTFMFKLFSWKIIFASSALPWIGYVIGWIMAKVCKQSSKDCLTIAIETGIQNTGIAIFMVNFTLEQPLADITNAVPVANSLMTPLPLLLLYICRRMYSCCDEYKVEKKPQVDEIKDHEIEGILQ</sequence>
<evidence type="ECO:0000313" key="9">
    <source>
        <dbReference type="EnsemblMetazoa" id="GMOY008593-PA"/>
    </source>
</evidence>
<keyword evidence="6 7" id="KW-0472">Membrane</keyword>
<comment type="similarity">
    <text evidence="2">Belongs to the bile acid:sodium symporter (BASS) (TC 2.A.28) family.</text>
</comment>
<accession>A0A1B0G5J7</accession>
<evidence type="ECO:0000256" key="1">
    <source>
        <dbReference type="ARBA" id="ARBA00004141"/>
    </source>
</evidence>
<keyword evidence="4" id="KW-0769">Symport</keyword>
<comment type="subcellular location">
    <subcellularLocation>
        <location evidence="1">Membrane</location>
        <topology evidence="1">Multi-pass membrane protein</topology>
    </subcellularLocation>
</comment>
<evidence type="ECO:0000256" key="3">
    <source>
        <dbReference type="ARBA" id="ARBA00022692"/>
    </source>
</evidence>